<gene>
    <name evidence="2" type="ORF">TUM19329_10670</name>
</gene>
<dbReference type="KEGG" id="lant:TUM19329_10670"/>
<dbReference type="PROSITE" id="PS00383">
    <property type="entry name" value="TYR_PHOSPHATASE_1"/>
    <property type="match status" value="1"/>
</dbReference>
<dbReference type="PROSITE" id="PS50056">
    <property type="entry name" value="TYR_PHOSPHATASE_2"/>
    <property type="match status" value="1"/>
</dbReference>
<dbReference type="InterPro" id="IPR029021">
    <property type="entry name" value="Prot-tyrosine_phosphatase-like"/>
</dbReference>
<dbReference type="InterPro" id="IPR000387">
    <property type="entry name" value="Tyr_Pase_dom"/>
</dbReference>
<evidence type="ECO:0000313" key="3">
    <source>
        <dbReference type="Proteomes" id="UP000502894"/>
    </source>
</evidence>
<dbReference type="InterPro" id="IPR016130">
    <property type="entry name" value="Tyr_Pase_AS"/>
</dbReference>
<accession>A0A6F8T414</accession>
<evidence type="ECO:0000313" key="2">
    <source>
        <dbReference type="EMBL" id="BCA94706.1"/>
    </source>
</evidence>
<dbReference type="Pfam" id="PF14566">
    <property type="entry name" value="PTPlike_phytase"/>
    <property type="match status" value="1"/>
</dbReference>
<sequence>MKATNSAEKIQLTSGAFWIKNHWPNNDGSPQVAPVHWRSATSSIEVLDGKKVKINKKGMNALFISGSAAPTLGNMIWLRKTLGKTHSVYIIDLRQETHLYINGLPISLFYKRDEINWGKTPRAISDAEYSWVEYFLSSGVAKINKLGKPQAGFKVPIEPVIVPIKEAYTEQQAAQKAGVAYVRIEVPDYHPPTPGQVDQFIAIINNAPLNTWLHVHCAAGKGRTTTFMIMRDILANAKYVHLKDIITRQAGLGGIDLFGRSPSIAAQPWKKEYHCARKDYIKLFYTFVHSGAAANQTFTSWIEKQPDSPYKSILKSYAYYNWDVNELL</sequence>
<proteinExistence type="predicted"/>
<dbReference type="SMART" id="SM01301">
    <property type="entry name" value="PTPlike_phytase"/>
    <property type="match status" value="1"/>
</dbReference>
<dbReference type="Gene3D" id="3.90.190.10">
    <property type="entry name" value="Protein tyrosine phosphatase superfamily"/>
    <property type="match status" value="1"/>
</dbReference>
<name>A0A6F8T414_9GAMM</name>
<dbReference type="Proteomes" id="UP000502894">
    <property type="component" value="Chromosome"/>
</dbReference>
<reference evidence="2" key="1">
    <citation type="journal article" date="2020" name="Microbiol. Resour. Announc.">
        <title>Complete Genome Sequence of Novel Psychrotolerant Legionella Strain TUM19329, Isolated from Antarctic Lake Sediment.</title>
        <authorList>
            <person name="Shimada S."/>
            <person name="Nakai R."/>
            <person name="Aoki K."/>
            <person name="Shimoeda N."/>
            <person name="Ohno G."/>
            <person name="Miyazaki Y."/>
            <person name="Kudoh S."/>
            <person name="Imura S."/>
            <person name="Watanabe K."/>
            <person name="Ishii Y."/>
            <person name="Tateda K."/>
        </authorList>
    </citation>
    <scope>NUCLEOTIDE SEQUENCE [LARGE SCALE GENOMIC DNA]</scope>
    <source>
        <strain evidence="2">TUM19329</strain>
    </source>
</reference>
<feature type="domain" description="Tyrosine specific protein phosphatases" evidence="1">
    <location>
        <begin position="198"/>
        <end position="246"/>
    </location>
</feature>
<dbReference type="Gene3D" id="3.30.70.1690">
    <property type="match status" value="1"/>
</dbReference>
<dbReference type="AlphaFoldDB" id="A0A6F8T414"/>
<keyword evidence="3" id="KW-1185">Reference proteome</keyword>
<organism evidence="2 3">
    <name type="scientific">Legionella antarctica</name>
    <dbReference type="NCBI Taxonomy" id="2708020"/>
    <lineage>
        <taxon>Bacteria</taxon>
        <taxon>Pseudomonadati</taxon>
        <taxon>Pseudomonadota</taxon>
        <taxon>Gammaproteobacteria</taxon>
        <taxon>Legionellales</taxon>
        <taxon>Legionellaceae</taxon>
        <taxon>Legionella</taxon>
    </lineage>
</organism>
<dbReference type="RefSeq" id="WP_173236517.1">
    <property type="nucleotide sequence ID" value="NZ_AP022839.1"/>
</dbReference>
<evidence type="ECO:0000259" key="1">
    <source>
        <dbReference type="PROSITE" id="PS50056"/>
    </source>
</evidence>
<protein>
    <submittedName>
        <fullName evidence="2">Protein-tyrosine-phosphatase</fullName>
    </submittedName>
</protein>
<dbReference type="EMBL" id="AP022839">
    <property type="protein sequence ID" value="BCA94706.1"/>
    <property type="molecule type" value="Genomic_DNA"/>
</dbReference>
<dbReference type="SUPFAM" id="SSF52799">
    <property type="entry name" value="(Phosphotyrosine protein) phosphatases II"/>
    <property type="match status" value="1"/>
</dbReference>